<gene>
    <name evidence="3" type="ORF">K1X15_17900</name>
</gene>
<dbReference type="InterPro" id="IPR035093">
    <property type="entry name" value="RelE/ParE_toxin_dom_sf"/>
</dbReference>
<reference evidence="3 4" key="1">
    <citation type="submission" date="2021-08" db="EMBL/GenBank/DDBJ databases">
        <title>Devosia salina sp. nov., isolated from the South China Sea sediment.</title>
        <authorList>
            <person name="Zhou Z."/>
        </authorList>
    </citation>
    <scope>NUCLEOTIDE SEQUENCE [LARGE SCALE GENOMIC DNA]</scope>
    <source>
        <strain evidence="3 4">SCS-3</strain>
    </source>
</reference>
<dbReference type="RefSeq" id="WP_220304935.1">
    <property type="nucleotide sequence ID" value="NZ_CP080590.1"/>
</dbReference>
<dbReference type="NCBIfam" id="TIGR02385">
    <property type="entry name" value="RelE_StbE"/>
    <property type="match status" value="1"/>
</dbReference>
<dbReference type="PANTHER" id="PTHR33755:SF6">
    <property type="entry name" value="PLASMID STABILIZATION SYSTEM PROTEIN"/>
    <property type="match status" value="1"/>
</dbReference>
<comment type="similarity">
    <text evidence="1">Belongs to the RelE toxin family.</text>
</comment>
<dbReference type="InterPro" id="IPR007712">
    <property type="entry name" value="RelE/ParE_toxin"/>
</dbReference>
<accession>A0ABX8WHJ4</accession>
<organism evidence="3 4">
    <name type="scientific">Devosia salina</name>
    <dbReference type="NCBI Taxonomy" id="2860336"/>
    <lineage>
        <taxon>Bacteria</taxon>
        <taxon>Pseudomonadati</taxon>
        <taxon>Pseudomonadota</taxon>
        <taxon>Alphaproteobacteria</taxon>
        <taxon>Hyphomicrobiales</taxon>
        <taxon>Devosiaceae</taxon>
        <taxon>Devosia</taxon>
    </lineage>
</organism>
<dbReference type="Proteomes" id="UP000825799">
    <property type="component" value="Chromosome"/>
</dbReference>
<evidence type="ECO:0000313" key="3">
    <source>
        <dbReference type="EMBL" id="QYO76446.1"/>
    </source>
</evidence>
<protein>
    <submittedName>
        <fullName evidence="3">Type II toxin-antitoxin system RelE/ParE family toxin</fullName>
    </submittedName>
</protein>
<name>A0ABX8WHJ4_9HYPH</name>
<dbReference type="Gene3D" id="3.30.2310.20">
    <property type="entry name" value="RelE-like"/>
    <property type="match status" value="1"/>
</dbReference>
<keyword evidence="4" id="KW-1185">Reference proteome</keyword>
<dbReference type="Pfam" id="PF05016">
    <property type="entry name" value="ParE_toxin"/>
    <property type="match status" value="1"/>
</dbReference>
<dbReference type="InterPro" id="IPR051803">
    <property type="entry name" value="TA_system_RelE-like_toxin"/>
</dbReference>
<keyword evidence="2" id="KW-1277">Toxin-antitoxin system</keyword>
<dbReference type="EMBL" id="CP080590">
    <property type="protein sequence ID" value="QYO76446.1"/>
    <property type="molecule type" value="Genomic_DNA"/>
</dbReference>
<sequence length="94" mass="10563">MRVVFSPKALRDLCAIGDFIGLENASRAATFVAELELACRSLSSESMRYALLEKPKGYRRMPIGNYLVLYQVTASDVRVVRVIHAARDMNELDL</sequence>
<evidence type="ECO:0000313" key="4">
    <source>
        <dbReference type="Proteomes" id="UP000825799"/>
    </source>
</evidence>
<evidence type="ECO:0000256" key="2">
    <source>
        <dbReference type="ARBA" id="ARBA00022649"/>
    </source>
</evidence>
<dbReference type="PANTHER" id="PTHR33755">
    <property type="entry name" value="TOXIN PARE1-RELATED"/>
    <property type="match status" value="1"/>
</dbReference>
<proteinExistence type="inferred from homology"/>
<evidence type="ECO:0000256" key="1">
    <source>
        <dbReference type="ARBA" id="ARBA00006226"/>
    </source>
</evidence>